<evidence type="ECO:0000256" key="1">
    <source>
        <dbReference type="SAM" id="MobiDB-lite"/>
    </source>
</evidence>
<feature type="compositionally biased region" description="Polar residues" evidence="1">
    <location>
        <begin position="167"/>
        <end position="176"/>
    </location>
</feature>
<accession>A0AAD6IZ47</accession>
<protein>
    <submittedName>
        <fullName evidence="2">Uncharacterized protein</fullName>
    </submittedName>
</protein>
<organism evidence="2 3">
    <name type="scientific">Drechslerella dactyloides</name>
    <name type="common">Nematode-trapping fungus</name>
    <name type="synonym">Arthrobotrys dactyloides</name>
    <dbReference type="NCBI Taxonomy" id="74499"/>
    <lineage>
        <taxon>Eukaryota</taxon>
        <taxon>Fungi</taxon>
        <taxon>Dikarya</taxon>
        <taxon>Ascomycota</taxon>
        <taxon>Pezizomycotina</taxon>
        <taxon>Orbiliomycetes</taxon>
        <taxon>Orbiliales</taxon>
        <taxon>Orbiliaceae</taxon>
        <taxon>Drechslerella</taxon>
    </lineage>
</organism>
<gene>
    <name evidence="2" type="ORF">Dda_4093</name>
</gene>
<reference evidence="2" key="1">
    <citation type="submission" date="2023-01" db="EMBL/GenBank/DDBJ databases">
        <title>The chitinases involved in constricting ring structure development in the nematode-trapping fungus Drechslerella dactyloides.</title>
        <authorList>
            <person name="Wang R."/>
            <person name="Zhang L."/>
            <person name="Tang P."/>
            <person name="Li S."/>
            <person name="Liang L."/>
        </authorList>
    </citation>
    <scope>NUCLEOTIDE SEQUENCE</scope>
    <source>
        <strain evidence="2">YMF1.00031</strain>
    </source>
</reference>
<sequence length="176" mass="20477">MGAVTSYIKPPKLYEARKDDDHDRPPDKVWIAHTVRYMDPGGWVLWKFYVDFDDPESLVRELRYYDMAGIVIWNYVDGAQIGLGTLYLIDDDDMPTSILEQGNIFSAVYPASYARHVYFFVGGETLRRRVYEHPSFQRLEEEKAAASRKKKMRALDKESGVPEQERAQNCTQEDEI</sequence>
<dbReference type="EMBL" id="JAQGDS010000004">
    <property type="protein sequence ID" value="KAJ6261423.1"/>
    <property type="molecule type" value="Genomic_DNA"/>
</dbReference>
<dbReference type="Proteomes" id="UP001221413">
    <property type="component" value="Unassembled WGS sequence"/>
</dbReference>
<evidence type="ECO:0000313" key="2">
    <source>
        <dbReference type="EMBL" id="KAJ6261423.1"/>
    </source>
</evidence>
<name>A0AAD6IZ47_DREDA</name>
<evidence type="ECO:0000313" key="3">
    <source>
        <dbReference type="Proteomes" id="UP001221413"/>
    </source>
</evidence>
<comment type="caution">
    <text evidence="2">The sequence shown here is derived from an EMBL/GenBank/DDBJ whole genome shotgun (WGS) entry which is preliminary data.</text>
</comment>
<feature type="compositionally biased region" description="Basic and acidic residues" evidence="1">
    <location>
        <begin position="153"/>
        <end position="166"/>
    </location>
</feature>
<proteinExistence type="predicted"/>
<keyword evidence="3" id="KW-1185">Reference proteome</keyword>
<feature type="region of interest" description="Disordered" evidence="1">
    <location>
        <begin position="142"/>
        <end position="176"/>
    </location>
</feature>
<dbReference type="AlphaFoldDB" id="A0AAD6IZ47"/>